<feature type="domain" description="Beta-lactamase-related" evidence="3">
    <location>
        <begin position="18"/>
        <end position="384"/>
    </location>
</feature>
<protein>
    <submittedName>
        <fullName evidence="4">Uu.00g052250.m01.CDS01</fullName>
    </submittedName>
</protein>
<comment type="similarity">
    <text evidence="1">Belongs to the class-A beta-lactamase family.</text>
</comment>
<evidence type="ECO:0000256" key="2">
    <source>
        <dbReference type="ARBA" id="ARBA00022801"/>
    </source>
</evidence>
<dbReference type="GO" id="GO:0016787">
    <property type="term" value="F:hydrolase activity"/>
    <property type="evidence" value="ECO:0007669"/>
    <property type="project" value="UniProtKB-KW"/>
</dbReference>
<name>A0AAI8VX51_9PEZI</name>
<dbReference type="PANTHER" id="PTHR43283:SF17">
    <property type="entry name" value="(LOVD), PUTATIVE (AFU_ORTHOLOGUE AFUA_5G00920)-RELATED"/>
    <property type="match status" value="1"/>
</dbReference>
<sequence>MSQDDMETAFQAAIDKGTLNGVLVCASDAAGNFVYEKTLGRRTLLSGEKRPHRRDDVLFLASATKLLTTIAALQCVEDGTLSLTGDLAAVAPDLVAKQVLKGFDDDGETPILEPQARNVTLEMLLTHSSGLTYHFLDPNVARWRAKFAPQAQAQAQAETKAETKTKTGDERKMTVEQLFCYPLSFQPGSSWMYGPGLDWAGRLIERATGRTLGEHLHARVFAPLGIADAQFHPVTRPDLRARLVDLNSADPDALGRAVLGGGGDVNRTTRGDFGGQGLFMTAPDYLAVLKSLLAKDGKILKPETVNDMFRDHLSPESSTKLGEALLGPGGPFFRVGTDAGARAGHGLGGLLTLQDVEGWYGERTLTWGGGMTFTWFIDRENDLCGLGALQASLPVDVPAVEALKQTFRRDIYRKCSAWQEQQQKS</sequence>
<evidence type="ECO:0000259" key="3">
    <source>
        <dbReference type="Pfam" id="PF00144"/>
    </source>
</evidence>
<dbReference type="InterPro" id="IPR001466">
    <property type="entry name" value="Beta-lactam-related"/>
</dbReference>
<accession>A0AAI8VX51</accession>
<dbReference type="Pfam" id="PF00144">
    <property type="entry name" value="Beta-lactamase"/>
    <property type="match status" value="1"/>
</dbReference>
<dbReference type="Proteomes" id="UP001295740">
    <property type="component" value="Unassembled WGS sequence"/>
</dbReference>
<reference evidence="4" key="1">
    <citation type="submission" date="2023-10" db="EMBL/GenBank/DDBJ databases">
        <authorList>
            <person name="Hackl T."/>
        </authorList>
    </citation>
    <scope>NUCLEOTIDE SEQUENCE</scope>
</reference>
<dbReference type="PANTHER" id="PTHR43283">
    <property type="entry name" value="BETA-LACTAMASE-RELATED"/>
    <property type="match status" value="1"/>
</dbReference>
<dbReference type="SUPFAM" id="SSF56601">
    <property type="entry name" value="beta-lactamase/transpeptidase-like"/>
    <property type="match status" value="1"/>
</dbReference>
<comment type="caution">
    <text evidence="4">The sequence shown here is derived from an EMBL/GenBank/DDBJ whole genome shotgun (WGS) entry which is preliminary data.</text>
</comment>
<gene>
    <name evidence="4" type="ORF">KHLLAP_LOCUS12678</name>
</gene>
<keyword evidence="2" id="KW-0378">Hydrolase</keyword>
<dbReference type="Gene3D" id="3.40.710.10">
    <property type="entry name" value="DD-peptidase/beta-lactamase superfamily"/>
    <property type="match status" value="1"/>
</dbReference>
<dbReference type="InterPro" id="IPR012338">
    <property type="entry name" value="Beta-lactam/transpept-like"/>
</dbReference>
<proteinExistence type="inferred from homology"/>
<dbReference type="EMBL" id="CAUWAG010000019">
    <property type="protein sequence ID" value="CAJ2512210.1"/>
    <property type="molecule type" value="Genomic_DNA"/>
</dbReference>
<keyword evidence="5" id="KW-1185">Reference proteome</keyword>
<dbReference type="AlphaFoldDB" id="A0AAI8VX51"/>
<evidence type="ECO:0000313" key="5">
    <source>
        <dbReference type="Proteomes" id="UP001295740"/>
    </source>
</evidence>
<dbReference type="InterPro" id="IPR050789">
    <property type="entry name" value="Diverse_Enzym_Activities"/>
</dbReference>
<organism evidence="4 5">
    <name type="scientific">Anthostomella pinea</name>
    <dbReference type="NCBI Taxonomy" id="933095"/>
    <lineage>
        <taxon>Eukaryota</taxon>
        <taxon>Fungi</taxon>
        <taxon>Dikarya</taxon>
        <taxon>Ascomycota</taxon>
        <taxon>Pezizomycotina</taxon>
        <taxon>Sordariomycetes</taxon>
        <taxon>Xylariomycetidae</taxon>
        <taxon>Xylariales</taxon>
        <taxon>Xylariaceae</taxon>
        <taxon>Anthostomella</taxon>
    </lineage>
</organism>
<evidence type="ECO:0000313" key="4">
    <source>
        <dbReference type="EMBL" id="CAJ2512210.1"/>
    </source>
</evidence>
<evidence type="ECO:0000256" key="1">
    <source>
        <dbReference type="ARBA" id="ARBA00009009"/>
    </source>
</evidence>